<dbReference type="RefSeq" id="WP_085681411.1">
    <property type="nucleotide sequence ID" value="NZ_CP020931.1"/>
</dbReference>
<name>A0A1W6KCD2_9GAMM</name>
<evidence type="ECO:0000313" key="8">
    <source>
        <dbReference type="Proteomes" id="UP000193100"/>
    </source>
</evidence>
<gene>
    <name evidence="7" type="primary">rhtB</name>
    <name evidence="7" type="ORF">MARSALSMR5_03016</name>
</gene>
<keyword evidence="5 6" id="KW-0472">Membrane</keyword>
<dbReference type="GO" id="GO:0005886">
    <property type="term" value="C:plasma membrane"/>
    <property type="evidence" value="ECO:0007669"/>
    <property type="project" value="UniProtKB-SubCell"/>
</dbReference>
<organism evidence="7 8">
    <name type="scientific">Marinobacter salarius</name>
    <dbReference type="NCBI Taxonomy" id="1420917"/>
    <lineage>
        <taxon>Bacteria</taxon>
        <taxon>Pseudomonadati</taxon>
        <taxon>Pseudomonadota</taxon>
        <taxon>Gammaproteobacteria</taxon>
        <taxon>Pseudomonadales</taxon>
        <taxon>Marinobacteraceae</taxon>
        <taxon>Marinobacter</taxon>
    </lineage>
</organism>
<evidence type="ECO:0000256" key="5">
    <source>
        <dbReference type="ARBA" id="ARBA00023136"/>
    </source>
</evidence>
<feature type="transmembrane region" description="Helical" evidence="6">
    <location>
        <begin position="6"/>
        <end position="26"/>
    </location>
</feature>
<sequence>MGSYLLFVVIAIATVLSPGPGVMLTLTNAIRFGVSGAFGGILGIAFGTFIVAGISATSLGIVLATSATAFSIMKFIGAAYLIYLGVKLWRSPVAEMEEAAAAARSRKLQFLEGLTLQLTNPKAVFFFLSVFPQFIDYSTEFVGQFALLVVTYSALVVAIHLLYARLARSARGWLSSEKGGQLVNKLGGATFVGFGVGLATASR</sequence>
<evidence type="ECO:0000256" key="2">
    <source>
        <dbReference type="ARBA" id="ARBA00022475"/>
    </source>
</evidence>
<feature type="transmembrane region" description="Helical" evidence="6">
    <location>
        <begin position="38"/>
        <end position="63"/>
    </location>
</feature>
<keyword evidence="2" id="KW-1003">Cell membrane</keyword>
<dbReference type="GeneID" id="77256943"/>
<evidence type="ECO:0000256" key="4">
    <source>
        <dbReference type="ARBA" id="ARBA00022989"/>
    </source>
</evidence>
<dbReference type="GO" id="GO:0015171">
    <property type="term" value="F:amino acid transmembrane transporter activity"/>
    <property type="evidence" value="ECO:0007669"/>
    <property type="project" value="TreeGrafter"/>
</dbReference>
<dbReference type="Proteomes" id="UP000193100">
    <property type="component" value="Chromosome"/>
</dbReference>
<dbReference type="PANTHER" id="PTHR30086">
    <property type="entry name" value="ARGININE EXPORTER PROTEIN ARGO"/>
    <property type="match status" value="1"/>
</dbReference>
<accession>A0A1W6KCD2</accession>
<proteinExistence type="predicted"/>
<feature type="transmembrane region" description="Helical" evidence="6">
    <location>
        <begin position="69"/>
        <end position="89"/>
    </location>
</feature>
<dbReference type="AlphaFoldDB" id="A0A1W6KCD2"/>
<evidence type="ECO:0000256" key="3">
    <source>
        <dbReference type="ARBA" id="ARBA00022692"/>
    </source>
</evidence>
<reference evidence="7 8" key="1">
    <citation type="submission" date="2017-04" db="EMBL/GenBank/DDBJ databases">
        <title>Genome Sequence of Marinobacter salarius strain SMR5 Isolated from a culture of the Diatom Skeletonema marinoi.</title>
        <authorList>
            <person name="Topel M."/>
            <person name="Pinder M.I.M."/>
            <person name="Johansson O.N."/>
            <person name="Kourtchenko O."/>
            <person name="Godhe A."/>
            <person name="Clarke A.K."/>
        </authorList>
    </citation>
    <scope>NUCLEOTIDE SEQUENCE [LARGE SCALE GENOMIC DNA]</scope>
    <source>
        <strain evidence="7 8">SMR5</strain>
    </source>
</reference>
<comment type="subcellular location">
    <subcellularLocation>
        <location evidence="1">Cell membrane</location>
        <topology evidence="1">Multi-pass membrane protein</topology>
    </subcellularLocation>
</comment>
<evidence type="ECO:0000256" key="1">
    <source>
        <dbReference type="ARBA" id="ARBA00004651"/>
    </source>
</evidence>
<evidence type="ECO:0000256" key="6">
    <source>
        <dbReference type="SAM" id="Phobius"/>
    </source>
</evidence>
<feature type="transmembrane region" description="Helical" evidence="6">
    <location>
        <begin position="141"/>
        <end position="163"/>
    </location>
</feature>
<dbReference type="EMBL" id="CP020931">
    <property type="protein sequence ID" value="ARM85061.1"/>
    <property type="molecule type" value="Genomic_DNA"/>
</dbReference>
<dbReference type="Pfam" id="PF01810">
    <property type="entry name" value="LysE"/>
    <property type="match status" value="1"/>
</dbReference>
<dbReference type="PIRSF" id="PIRSF006324">
    <property type="entry name" value="LeuE"/>
    <property type="match status" value="1"/>
</dbReference>
<keyword evidence="3 6" id="KW-0812">Transmembrane</keyword>
<dbReference type="InterPro" id="IPR001123">
    <property type="entry name" value="LeuE-type"/>
</dbReference>
<protein>
    <submittedName>
        <fullName evidence="7">Homoserine/homoserine lactone efflux protein</fullName>
    </submittedName>
</protein>
<keyword evidence="4 6" id="KW-1133">Transmembrane helix</keyword>
<evidence type="ECO:0000313" key="7">
    <source>
        <dbReference type="EMBL" id="ARM85061.1"/>
    </source>
</evidence>
<dbReference type="PANTHER" id="PTHR30086:SF20">
    <property type="entry name" value="ARGININE EXPORTER PROTEIN ARGO-RELATED"/>
    <property type="match status" value="1"/>
</dbReference>